<evidence type="ECO:0000313" key="1">
    <source>
        <dbReference type="EMBL" id="GIY11653.1"/>
    </source>
</evidence>
<dbReference type="EMBL" id="BPLQ01004936">
    <property type="protein sequence ID" value="GIY11653.1"/>
    <property type="molecule type" value="Genomic_DNA"/>
</dbReference>
<protein>
    <submittedName>
        <fullName evidence="1">Uncharacterized protein</fullName>
    </submittedName>
</protein>
<accession>A0AAV4QPN3</accession>
<keyword evidence="2" id="KW-1185">Reference proteome</keyword>
<dbReference type="AlphaFoldDB" id="A0AAV4QPN3"/>
<organism evidence="1 2">
    <name type="scientific">Caerostris darwini</name>
    <dbReference type="NCBI Taxonomy" id="1538125"/>
    <lineage>
        <taxon>Eukaryota</taxon>
        <taxon>Metazoa</taxon>
        <taxon>Ecdysozoa</taxon>
        <taxon>Arthropoda</taxon>
        <taxon>Chelicerata</taxon>
        <taxon>Arachnida</taxon>
        <taxon>Araneae</taxon>
        <taxon>Araneomorphae</taxon>
        <taxon>Entelegynae</taxon>
        <taxon>Araneoidea</taxon>
        <taxon>Araneidae</taxon>
        <taxon>Caerostris</taxon>
    </lineage>
</organism>
<name>A0AAV4QPN3_9ARAC</name>
<gene>
    <name evidence="1" type="ORF">CDAR_53061</name>
</gene>
<comment type="caution">
    <text evidence="1">The sequence shown here is derived from an EMBL/GenBank/DDBJ whole genome shotgun (WGS) entry which is preliminary data.</text>
</comment>
<reference evidence="1 2" key="1">
    <citation type="submission" date="2021-06" db="EMBL/GenBank/DDBJ databases">
        <title>Caerostris darwini draft genome.</title>
        <authorList>
            <person name="Kono N."/>
            <person name="Arakawa K."/>
        </authorList>
    </citation>
    <scope>NUCLEOTIDE SEQUENCE [LARGE SCALE GENOMIC DNA]</scope>
</reference>
<evidence type="ECO:0000313" key="2">
    <source>
        <dbReference type="Proteomes" id="UP001054837"/>
    </source>
</evidence>
<proteinExistence type="predicted"/>
<dbReference type="Proteomes" id="UP001054837">
    <property type="component" value="Unassembled WGS sequence"/>
</dbReference>
<sequence>MSAQLLFISHLKNKERSTEVFLLSAFNFGLPTRRVTQDGGREGRRTEKPPSHAVWRSRLQLCGNRSKEARCRVIFASFGAPPPPPHRSGINRELSICLAG</sequence>